<reference evidence="2" key="1">
    <citation type="submission" date="2018-11" db="EMBL/GenBank/DDBJ databases">
        <title>Henneguya salminicola genome and transcriptome.</title>
        <authorList>
            <person name="Yahalomi D."/>
            <person name="Atkinson S.D."/>
            <person name="Neuhof M."/>
            <person name="Chang E.S."/>
            <person name="Philippe H."/>
            <person name="Cartwright P."/>
            <person name="Bartholomew J.L."/>
            <person name="Huchon D."/>
        </authorList>
    </citation>
    <scope>NUCLEOTIDE SEQUENCE</scope>
    <source>
        <strain evidence="2">Hz1</strain>
        <tissue evidence="2">Whole</tissue>
    </source>
</reference>
<dbReference type="AlphaFoldDB" id="A0A6G3MG36"/>
<dbReference type="EMBL" id="GHBP01002002">
    <property type="protein sequence ID" value="NDJ92959.1"/>
    <property type="molecule type" value="Transcribed_RNA"/>
</dbReference>
<organism evidence="2">
    <name type="scientific">Henneguya salminicola</name>
    <name type="common">Myxosporean</name>
    <dbReference type="NCBI Taxonomy" id="69463"/>
    <lineage>
        <taxon>Eukaryota</taxon>
        <taxon>Metazoa</taxon>
        <taxon>Cnidaria</taxon>
        <taxon>Myxozoa</taxon>
        <taxon>Myxosporea</taxon>
        <taxon>Bivalvulida</taxon>
        <taxon>Platysporina</taxon>
        <taxon>Myxobolidae</taxon>
        <taxon>Henneguya</taxon>
    </lineage>
</organism>
<accession>A0A6G3MG36</accession>
<name>A0A6G3MG36_HENSL</name>
<feature type="transmembrane region" description="Helical" evidence="1">
    <location>
        <begin position="12"/>
        <end position="32"/>
    </location>
</feature>
<protein>
    <submittedName>
        <fullName evidence="2">Choline transporter-like protein 5 (Trinotate prediction)</fullName>
    </submittedName>
</protein>
<keyword evidence="1" id="KW-0812">Transmembrane</keyword>
<proteinExistence type="predicted"/>
<sequence length="197" mass="21898">MLSDRKCTDIIFAFVIVVVLVAYIGIAVFAYINGNISSLFIPLNSKGDECGGEKYPEKPNLLIFDYSNINLLQTAFSLISSKKFMISAKSKCVKSCPEDFGVPTVKNNICDDGIVISDDRNLLTQIKNKNCAPVNIPTIELLKYCVPDVEKISTSIIDIAKDVKFGDIFLTFEQLTKISSAFSKLSEYKIVNIFRNV</sequence>
<evidence type="ECO:0000256" key="1">
    <source>
        <dbReference type="SAM" id="Phobius"/>
    </source>
</evidence>
<evidence type="ECO:0000313" key="2">
    <source>
        <dbReference type="EMBL" id="NDJ92959.1"/>
    </source>
</evidence>
<keyword evidence="1" id="KW-0472">Membrane</keyword>
<keyword evidence="1" id="KW-1133">Transmembrane helix</keyword>